<feature type="domain" description="Xylose isomerase-like TIM barrel" evidence="1">
    <location>
        <begin position="26"/>
        <end position="271"/>
    </location>
</feature>
<proteinExistence type="predicted"/>
<keyword evidence="3" id="KW-1185">Reference proteome</keyword>
<gene>
    <name evidence="2" type="ORF">PFY00_04880</name>
</gene>
<dbReference type="InterPro" id="IPR014621">
    <property type="entry name" value="UCP036778_sugar_epimerase"/>
</dbReference>
<dbReference type="PANTHER" id="PTHR12110">
    <property type="entry name" value="HYDROXYPYRUVATE ISOMERASE"/>
    <property type="match status" value="1"/>
</dbReference>
<dbReference type="PANTHER" id="PTHR12110:SF48">
    <property type="entry name" value="BLL3656 PROTEIN"/>
    <property type="match status" value="1"/>
</dbReference>
<evidence type="ECO:0000313" key="3">
    <source>
        <dbReference type="Proteomes" id="UP001210720"/>
    </source>
</evidence>
<dbReference type="RefSeq" id="WP_271431378.1">
    <property type="nucleotide sequence ID" value="NZ_JAQIOY010000001.1"/>
</dbReference>
<accession>A0ABT4XQ42</accession>
<dbReference type="InterPro" id="IPR013022">
    <property type="entry name" value="Xyl_isomerase-like_TIM-brl"/>
</dbReference>
<dbReference type="InterPro" id="IPR050312">
    <property type="entry name" value="IolE/XylAMocC-like"/>
</dbReference>
<dbReference type="SUPFAM" id="SSF51658">
    <property type="entry name" value="Xylose isomerase-like"/>
    <property type="match status" value="1"/>
</dbReference>
<dbReference type="EMBL" id="JAQIOY010000001">
    <property type="protein sequence ID" value="MDA7424050.1"/>
    <property type="molecule type" value="Genomic_DNA"/>
</dbReference>
<reference evidence="2 3" key="1">
    <citation type="submission" date="2023-01" db="EMBL/GenBank/DDBJ databases">
        <title>Thalassococcus onchidii sp. nov., isolated from a marine invertebrate from the South China Sea.</title>
        <authorList>
            <person name="Xu S."/>
            <person name="Liu Z."/>
            <person name="Xu Y."/>
        </authorList>
    </citation>
    <scope>NUCLEOTIDE SEQUENCE [LARGE SCALE GENOMIC DNA]</scope>
    <source>
        <strain evidence="2 3">KCTC 32084</strain>
    </source>
</reference>
<dbReference type="Gene3D" id="3.20.20.150">
    <property type="entry name" value="Divalent-metal-dependent TIM barrel enzymes"/>
    <property type="match status" value="1"/>
</dbReference>
<protein>
    <submittedName>
        <fullName evidence="2">TIM barrel protein</fullName>
    </submittedName>
</protein>
<dbReference type="InterPro" id="IPR036237">
    <property type="entry name" value="Xyl_isomerase-like_sf"/>
</dbReference>
<sequence length="278" mass="30400">MGGRKGMVPFAINHMSVPSLRWQDVLDLAKSLGCAGVEFRNDLGRPLFDGSSFRDVATRAEEMGLRVLGLSQIYPFNVWSDAMAAEVRALIKIAKAIGAETISLIPRNDGSGQGNGERQANLRIALREIRPLLEEAEMTALVEPLGFPRSSLRFKTEAVDAIEAVGGTDHFGIVHDTFHHFLAEEDQFFPQHTKLVHISGVTDHVVPADLLEDENRVLVDAKDRLGNIQQITALIDGGYTGPISVEAFAPSIHTLSDPEKSLAASFDFIRNSLKVNAF</sequence>
<evidence type="ECO:0000313" key="2">
    <source>
        <dbReference type="EMBL" id="MDA7424050.1"/>
    </source>
</evidence>
<dbReference type="PIRSF" id="PIRSF036778">
    <property type="entry name" value="UCP036778"/>
    <property type="match status" value="1"/>
</dbReference>
<dbReference type="Proteomes" id="UP001210720">
    <property type="component" value="Unassembled WGS sequence"/>
</dbReference>
<comment type="caution">
    <text evidence="2">The sequence shown here is derived from an EMBL/GenBank/DDBJ whole genome shotgun (WGS) entry which is preliminary data.</text>
</comment>
<evidence type="ECO:0000259" key="1">
    <source>
        <dbReference type="Pfam" id="PF01261"/>
    </source>
</evidence>
<dbReference type="Pfam" id="PF01261">
    <property type="entry name" value="AP_endonuc_2"/>
    <property type="match status" value="1"/>
</dbReference>
<organism evidence="2 3">
    <name type="scientific">Thalassococcus lentus</name>
    <dbReference type="NCBI Taxonomy" id="1210524"/>
    <lineage>
        <taxon>Bacteria</taxon>
        <taxon>Pseudomonadati</taxon>
        <taxon>Pseudomonadota</taxon>
        <taxon>Alphaproteobacteria</taxon>
        <taxon>Rhodobacterales</taxon>
        <taxon>Roseobacteraceae</taxon>
        <taxon>Thalassococcus</taxon>
    </lineage>
</organism>
<name>A0ABT4XQ42_9RHOB</name>